<keyword evidence="4" id="KW-1185">Reference proteome</keyword>
<feature type="chain" id="PRO_5011642222" description="MYXO-CTERM domain-containing protein" evidence="2">
    <location>
        <begin position="24"/>
        <end position="67"/>
    </location>
</feature>
<organism evidence="3 4">
    <name type="scientific">Yoonia tamlensis</name>
    <dbReference type="NCBI Taxonomy" id="390270"/>
    <lineage>
        <taxon>Bacteria</taxon>
        <taxon>Pseudomonadati</taxon>
        <taxon>Pseudomonadota</taxon>
        <taxon>Alphaproteobacteria</taxon>
        <taxon>Rhodobacterales</taxon>
        <taxon>Paracoccaceae</taxon>
        <taxon>Yoonia</taxon>
    </lineage>
</organism>
<name>A0A1I6HQ84_9RHOB</name>
<proteinExistence type="predicted"/>
<evidence type="ECO:0000313" key="3">
    <source>
        <dbReference type="EMBL" id="SFR56548.1"/>
    </source>
</evidence>
<dbReference type="RefSeq" id="WP_090201453.1">
    <property type="nucleotide sequence ID" value="NZ_FOYP01000002.1"/>
</dbReference>
<protein>
    <recommendedName>
        <fullName evidence="5">MYXO-CTERM domain-containing protein</fullName>
    </recommendedName>
</protein>
<evidence type="ECO:0008006" key="5">
    <source>
        <dbReference type="Google" id="ProtNLM"/>
    </source>
</evidence>
<dbReference type="AlphaFoldDB" id="A0A1I6HQ84"/>
<dbReference type="EMBL" id="FOYP01000002">
    <property type="protein sequence ID" value="SFR56548.1"/>
    <property type="molecule type" value="Genomic_DNA"/>
</dbReference>
<evidence type="ECO:0000256" key="2">
    <source>
        <dbReference type="SAM" id="SignalP"/>
    </source>
</evidence>
<keyword evidence="1" id="KW-1133">Transmembrane helix</keyword>
<keyword evidence="1" id="KW-0472">Membrane</keyword>
<keyword evidence="1" id="KW-0812">Transmembrane</keyword>
<dbReference type="Proteomes" id="UP000199478">
    <property type="component" value="Unassembled WGS sequence"/>
</dbReference>
<evidence type="ECO:0000256" key="1">
    <source>
        <dbReference type="SAM" id="Phobius"/>
    </source>
</evidence>
<gene>
    <name evidence="3" type="ORF">SAMN04488005_2936</name>
</gene>
<sequence length="67" mass="6893">MFRFPLTALVTAAVLSIPVTTSAQPMPMPAPTHEPKAATNTRGPAINVVVAVAALGLVAGVVAHHRR</sequence>
<reference evidence="4" key="1">
    <citation type="submission" date="2016-10" db="EMBL/GenBank/DDBJ databases">
        <authorList>
            <person name="Varghese N."/>
            <person name="Submissions S."/>
        </authorList>
    </citation>
    <scope>NUCLEOTIDE SEQUENCE [LARGE SCALE GENOMIC DNA]</scope>
    <source>
        <strain evidence="4">DSM 26879</strain>
    </source>
</reference>
<accession>A0A1I6HQ84</accession>
<feature type="signal peptide" evidence="2">
    <location>
        <begin position="1"/>
        <end position="23"/>
    </location>
</feature>
<evidence type="ECO:0000313" key="4">
    <source>
        <dbReference type="Proteomes" id="UP000199478"/>
    </source>
</evidence>
<keyword evidence="2" id="KW-0732">Signal</keyword>
<feature type="transmembrane region" description="Helical" evidence="1">
    <location>
        <begin position="43"/>
        <end position="63"/>
    </location>
</feature>